<dbReference type="AlphaFoldDB" id="A0A0P1BRL2"/>
<name>A0A0P1BRL2_9BASI</name>
<protein>
    <submittedName>
        <fullName evidence="1">Uncharacterized protein</fullName>
    </submittedName>
</protein>
<reference evidence="2" key="1">
    <citation type="submission" date="2014-09" db="EMBL/GenBank/DDBJ databases">
        <authorList>
            <person name="Sharma Rahul"/>
            <person name="Thines Marco"/>
        </authorList>
    </citation>
    <scope>NUCLEOTIDE SEQUENCE [LARGE SCALE GENOMIC DNA]</scope>
</reference>
<accession>A0A0P1BRL2</accession>
<organism evidence="1 2">
    <name type="scientific">Ceraceosorus bombacis</name>
    <dbReference type="NCBI Taxonomy" id="401625"/>
    <lineage>
        <taxon>Eukaryota</taxon>
        <taxon>Fungi</taxon>
        <taxon>Dikarya</taxon>
        <taxon>Basidiomycota</taxon>
        <taxon>Ustilaginomycotina</taxon>
        <taxon>Exobasidiomycetes</taxon>
        <taxon>Ceraceosorales</taxon>
        <taxon>Ceraceosoraceae</taxon>
        <taxon>Ceraceosorus</taxon>
    </lineage>
</organism>
<keyword evidence="2" id="KW-1185">Reference proteome</keyword>
<evidence type="ECO:0000313" key="2">
    <source>
        <dbReference type="Proteomes" id="UP000054845"/>
    </source>
</evidence>
<dbReference type="EMBL" id="CCYA01000276">
    <property type="protein sequence ID" value="CEH19014.1"/>
    <property type="molecule type" value="Genomic_DNA"/>
</dbReference>
<proteinExistence type="predicted"/>
<sequence>MVQSYMQTVDSWMLAFQFWDFAVCLPNEWSLLYLPEARRWIRSHRPPSVGTIFLE</sequence>
<evidence type="ECO:0000313" key="1">
    <source>
        <dbReference type="EMBL" id="CEH19014.1"/>
    </source>
</evidence>
<dbReference type="Proteomes" id="UP000054845">
    <property type="component" value="Unassembled WGS sequence"/>
</dbReference>